<evidence type="ECO:0000256" key="2">
    <source>
        <dbReference type="ARBA" id="ARBA00022630"/>
    </source>
</evidence>
<dbReference type="PIRSF" id="PIRSF000350">
    <property type="entry name" value="Mercury_reductase_MerA"/>
    <property type="match status" value="1"/>
</dbReference>
<dbReference type="SUPFAM" id="SSF51905">
    <property type="entry name" value="FAD/NAD(P)-binding domain"/>
    <property type="match status" value="1"/>
</dbReference>
<dbReference type="EMBL" id="BJTG01000002">
    <property type="protein sequence ID" value="GEJ55980.1"/>
    <property type="molecule type" value="Genomic_DNA"/>
</dbReference>
<evidence type="ECO:0000259" key="8">
    <source>
        <dbReference type="Pfam" id="PF02852"/>
    </source>
</evidence>
<evidence type="ECO:0000256" key="1">
    <source>
        <dbReference type="ARBA" id="ARBA00007532"/>
    </source>
</evidence>
<evidence type="ECO:0000313" key="11">
    <source>
        <dbReference type="Proteomes" id="UP000503640"/>
    </source>
</evidence>
<proteinExistence type="inferred from homology"/>
<dbReference type="Pfam" id="PF02852">
    <property type="entry name" value="Pyr_redox_dim"/>
    <property type="match status" value="1"/>
</dbReference>
<feature type="active site" description="Proton acceptor" evidence="5">
    <location>
        <position position="435"/>
    </location>
</feature>
<dbReference type="PRINTS" id="PR00411">
    <property type="entry name" value="PNDRDTASEI"/>
</dbReference>
<evidence type="ECO:0000256" key="6">
    <source>
        <dbReference type="PIRSR" id="PIRSR000350-3"/>
    </source>
</evidence>
<evidence type="ECO:0000256" key="7">
    <source>
        <dbReference type="PIRSR" id="PIRSR000350-4"/>
    </source>
</evidence>
<dbReference type="Gene3D" id="3.30.390.30">
    <property type="match status" value="1"/>
</dbReference>
<dbReference type="SUPFAM" id="SSF55424">
    <property type="entry name" value="FAD/NAD-linked reductases, dimerisation (C-terminal) domain"/>
    <property type="match status" value="1"/>
</dbReference>
<keyword evidence="3 6" id="KW-0274">FAD</keyword>
<comment type="cofactor">
    <cofactor evidence="6">
        <name>FAD</name>
        <dbReference type="ChEBI" id="CHEBI:57692"/>
    </cofactor>
    <text evidence="6">Binds 1 FAD per subunit.</text>
</comment>
<reference evidence="11" key="1">
    <citation type="journal article" date="2020" name="Appl. Environ. Microbiol.">
        <title>Diazotrophic Anaeromyxobacter Isolates from Soils.</title>
        <authorList>
            <person name="Masuda Y."/>
            <person name="Yamanaka H."/>
            <person name="Xu Z.X."/>
            <person name="Shiratori Y."/>
            <person name="Aono T."/>
            <person name="Amachi S."/>
            <person name="Senoo K."/>
            <person name="Itoh H."/>
        </authorList>
    </citation>
    <scope>NUCLEOTIDE SEQUENCE [LARGE SCALE GENOMIC DNA]</scope>
    <source>
        <strain evidence="11">R267</strain>
    </source>
</reference>
<gene>
    <name evidence="10" type="ORF">AMYX_07210</name>
</gene>
<comment type="caution">
    <text evidence="10">The sequence shown here is derived from an EMBL/GenBank/DDBJ whole genome shotgun (WGS) entry which is preliminary data.</text>
</comment>
<sequence length="454" mass="48420">MEWDAIVIGSGQAGVPLATKLAAAGKRVALVERGEPGGTCTNTGCTPTKTMIASARAAQVARTAGRLGVHAAEVRVDLAAVVERKEGVVRQWREAVLGKLQGTERLTFLRGHARFTGERTLDVGGERHRAATVVLDVGARPAVPPIPGLDAVPWLDNRRVMELRSLPPHLLALGGGYVGCELAQMFRRFGSEVTVVDPGEHLLNREDPDISRALEEVFRGEGLHLALGAKVERVASAGGGVALRLAGGEEVRGTHLLVATGRRPNTDDLGCDAGGIRLDARGFVEIDDQYRTSAPGVYAVGDVTGEPQFTHVAWDDHRLLFGLLTGRSQRGRGGRAYPYCAFTDPQVAGVGLNERRAREQGIPHEVATMPFERIARAVEVDERAGLLKVLVDPATERVLGAGIVGAEAGELIHVFVALLQAKASVRAIVDAEFVHPTFAEGLQTLVMSLERFAS</sequence>
<dbReference type="InterPro" id="IPR016156">
    <property type="entry name" value="FAD/NAD-linked_Rdtase_dimer_sf"/>
</dbReference>
<dbReference type="InterPro" id="IPR001100">
    <property type="entry name" value="Pyr_nuc-diS_OxRdtase"/>
</dbReference>
<evidence type="ECO:0000313" key="10">
    <source>
        <dbReference type="EMBL" id="GEJ55980.1"/>
    </source>
</evidence>
<dbReference type="AlphaFoldDB" id="A0A7I9VIM0"/>
<feature type="binding site" evidence="6">
    <location>
        <position position="261"/>
    </location>
    <ligand>
        <name>NAD(+)</name>
        <dbReference type="ChEBI" id="CHEBI:57540"/>
    </ligand>
</feature>
<evidence type="ECO:0000259" key="9">
    <source>
        <dbReference type="Pfam" id="PF07992"/>
    </source>
</evidence>
<dbReference type="Proteomes" id="UP000503640">
    <property type="component" value="Unassembled WGS sequence"/>
</dbReference>
<dbReference type="PANTHER" id="PTHR43014:SF2">
    <property type="entry name" value="MERCURIC REDUCTASE"/>
    <property type="match status" value="1"/>
</dbReference>
<accession>A0A7I9VIM0</accession>
<feature type="domain" description="Pyridine nucleotide-disulphide oxidoreductase dimerisation" evidence="8">
    <location>
        <begin position="338"/>
        <end position="445"/>
    </location>
</feature>
<feature type="domain" description="FAD/NAD(P)-binding" evidence="9">
    <location>
        <begin position="4"/>
        <end position="315"/>
    </location>
</feature>
<keyword evidence="6" id="KW-0520">NAD</keyword>
<comment type="similarity">
    <text evidence="1">Belongs to the class-I pyridine nucleotide-disulfide oxidoreductase family.</text>
</comment>
<dbReference type="GO" id="GO:0003955">
    <property type="term" value="F:NAD(P)H dehydrogenase (quinone) activity"/>
    <property type="evidence" value="ECO:0007669"/>
    <property type="project" value="TreeGrafter"/>
</dbReference>
<organism evidence="10 11">
    <name type="scientific">Anaeromyxobacter diazotrophicus</name>
    <dbReference type="NCBI Taxonomy" id="2590199"/>
    <lineage>
        <taxon>Bacteria</taxon>
        <taxon>Pseudomonadati</taxon>
        <taxon>Myxococcota</taxon>
        <taxon>Myxococcia</taxon>
        <taxon>Myxococcales</taxon>
        <taxon>Cystobacterineae</taxon>
        <taxon>Anaeromyxobacteraceae</taxon>
        <taxon>Anaeromyxobacter</taxon>
    </lineage>
</organism>
<keyword evidence="11" id="KW-1185">Reference proteome</keyword>
<feature type="disulfide bond" description="Redox-active" evidence="7">
    <location>
        <begin position="40"/>
        <end position="45"/>
    </location>
</feature>
<name>A0A7I9VIM0_9BACT</name>
<evidence type="ECO:0000256" key="5">
    <source>
        <dbReference type="PIRSR" id="PIRSR000350-2"/>
    </source>
</evidence>
<dbReference type="PRINTS" id="PR00368">
    <property type="entry name" value="FADPNR"/>
</dbReference>
<evidence type="ECO:0000256" key="3">
    <source>
        <dbReference type="ARBA" id="ARBA00022827"/>
    </source>
</evidence>
<keyword evidence="6" id="KW-0547">Nucleotide-binding</keyword>
<protein>
    <submittedName>
        <fullName evidence="10">Mercuric reductase</fullName>
    </submittedName>
</protein>
<feature type="binding site" evidence="6">
    <location>
        <begin position="174"/>
        <end position="181"/>
    </location>
    <ligand>
        <name>NAD(+)</name>
        <dbReference type="ChEBI" id="CHEBI:57540"/>
    </ligand>
</feature>
<feature type="binding site" evidence="6">
    <location>
        <position position="302"/>
    </location>
    <ligand>
        <name>FAD</name>
        <dbReference type="ChEBI" id="CHEBI:57692"/>
    </ligand>
</feature>
<dbReference type="PANTHER" id="PTHR43014">
    <property type="entry name" value="MERCURIC REDUCTASE"/>
    <property type="match status" value="1"/>
</dbReference>
<dbReference type="Gene3D" id="3.50.50.60">
    <property type="entry name" value="FAD/NAD(P)-binding domain"/>
    <property type="match status" value="2"/>
</dbReference>
<dbReference type="FunFam" id="3.30.390.30:FF:000001">
    <property type="entry name" value="Dihydrolipoyl dehydrogenase"/>
    <property type="match status" value="1"/>
</dbReference>
<dbReference type="RefSeq" id="WP_176063057.1">
    <property type="nucleotide sequence ID" value="NZ_BJTG01000002.1"/>
</dbReference>
<feature type="binding site" evidence="6">
    <location>
        <position position="49"/>
    </location>
    <ligand>
        <name>FAD</name>
        <dbReference type="ChEBI" id="CHEBI:57692"/>
    </ligand>
</feature>
<dbReference type="InterPro" id="IPR004099">
    <property type="entry name" value="Pyr_nucl-diS_OxRdtase_dimer"/>
</dbReference>
<dbReference type="InterPro" id="IPR036188">
    <property type="entry name" value="FAD/NAD-bd_sf"/>
</dbReference>
<dbReference type="InterPro" id="IPR023753">
    <property type="entry name" value="FAD/NAD-binding_dom"/>
</dbReference>
<dbReference type="Pfam" id="PF07992">
    <property type="entry name" value="Pyr_redox_2"/>
    <property type="match status" value="1"/>
</dbReference>
<dbReference type="GO" id="GO:0050660">
    <property type="term" value="F:flavin adenine dinucleotide binding"/>
    <property type="evidence" value="ECO:0007669"/>
    <property type="project" value="TreeGrafter"/>
</dbReference>
<keyword evidence="2" id="KW-0285">Flavoprotein</keyword>
<keyword evidence="4" id="KW-0560">Oxidoreductase</keyword>
<evidence type="ECO:0000256" key="4">
    <source>
        <dbReference type="ARBA" id="ARBA00023002"/>
    </source>
</evidence>